<dbReference type="PROSITE" id="PS00463">
    <property type="entry name" value="ZN2_CY6_FUNGAL_1"/>
    <property type="match status" value="1"/>
</dbReference>
<dbReference type="Pfam" id="PF04082">
    <property type="entry name" value="Fungal_trans"/>
    <property type="match status" value="1"/>
</dbReference>
<dbReference type="InterPro" id="IPR050815">
    <property type="entry name" value="TF_fung"/>
</dbReference>
<dbReference type="SMART" id="SM00906">
    <property type="entry name" value="Fungal_trans"/>
    <property type="match status" value="1"/>
</dbReference>
<dbReference type="InterPro" id="IPR007219">
    <property type="entry name" value="XnlR_reg_dom"/>
</dbReference>
<dbReference type="CDD" id="cd00067">
    <property type="entry name" value="GAL4"/>
    <property type="match status" value="1"/>
</dbReference>
<dbReference type="Proteomes" id="UP001642482">
    <property type="component" value="Unassembled WGS sequence"/>
</dbReference>
<feature type="compositionally biased region" description="Polar residues" evidence="6">
    <location>
        <begin position="815"/>
        <end position="825"/>
    </location>
</feature>
<dbReference type="InterPro" id="IPR001138">
    <property type="entry name" value="Zn2Cys6_DnaBD"/>
</dbReference>
<keyword evidence="3" id="KW-0805">Transcription regulation</keyword>
<dbReference type="InterPro" id="IPR036864">
    <property type="entry name" value="Zn2-C6_fun-type_DNA-bd_sf"/>
</dbReference>
<dbReference type="EMBL" id="CAWUHD010000169">
    <property type="protein sequence ID" value="CAK7236777.1"/>
    <property type="molecule type" value="Genomic_DNA"/>
</dbReference>
<evidence type="ECO:0000313" key="9">
    <source>
        <dbReference type="Proteomes" id="UP001642482"/>
    </source>
</evidence>
<name>A0ABP0CYY8_9PEZI</name>
<dbReference type="SUPFAM" id="SSF57701">
    <property type="entry name" value="Zn2/Cys6 DNA-binding domain"/>
    <property type="match status" value="1"/>
</dbReference>
<comment type="caution">
    <text evidence="8">The sequence shown here is derived from an EMBL/GenBank/DDBJ whole genome shotgun (WGS) entry which is preliminary data.</text>
</comment>
<dbReference type="CDD" id="cd12148">
    <property type="entry name" value="fungal_TF_MHR"/>
    <property type="match status" value="1"/>
</dbReference>
<dbReference type="PANTHER" id="PTHR47338">
    <property type="entry name" value="ZN(II)2CYS6 TRANSCRIPTION FACTOR (EUROFUNG)-RELATED"/>
    <property type="match status" value="1"/>
</dbReference>
<evidence type="ECO:0000256" key="2">
    <source>
        <dbReference type="ARBA" id="ARBA00022723"/>
    </source>
</evidence>
<reference evidence="8 9" key="1">
    <citation type="submission" date="2024-01" db="EMBL/GenBank/DDBJ databases">
        <authorList>
            <person name="Allen C."/>
            <person name="Tagirdzhanova G."/>
        </authorList>
    </citation>
    <scope>NUCLEOTIDE SEQUENCE [LARGE SCALE GENOMIC DNA]</scope>
</reference>
<accession>A0ABP0CYY8</accession>
<comment type="subcellular location">
    <subcellularLocation>
        <location evidence="1">Nucleus</location>
    </subcellularLocation>
</comment>
<evidence type="ECO:0000256" key="4">
    <source>
        <dbReference type="ARBA" id="ARBA00023163"/>
    </source>
</evidence>
<protein>
    <recommendedName>
        <fullName evidence="7">Zn(2)-C6 fungal-type domain-containing protein</fullName>
    </recommendedName>
</protein>
<evidence type="ECO:0000256" key="3">
    <source>
        <dbReference type="ARBA" id="ARBA00023015"/>
    </source>
</evidence>
<evidence type="ECO:0000313" key="8">
    <source>
        <dbReference type="EMBL" id="CAK7236777.1"/>
    </source>
</evidence>
<dbReference type="PRINTS" id="PR00755">
    <property type="entry name" value="AFLATOXINBRP"/>
</dbReference>
<feature type="compositionally biased region" description="Low complexity" evidence="6">
    <location>
        <begin position="58"/>
        <end position="77"/>
    </location>
</feature>
<sequence length="997" mass="107077">MAEPMTYYKPIRRIRQACHNCRRKKARCPGQKPACSFCVRLGQPCSYSDNEQFRASSQQTVTSTSATSSTAVSVSSTQRHKGRVRSRMGSTSTAHSTPEPTTDAEMPDTLSAPGNAVAQYAKSSQPPPDINNRMLAMEMQMSSLASSIKSLESTLSKFAATMTETLSMHASTRSTSATNTATPTQDAMNIEGGDEAAEEINEASSTTTGAPNADGPATTVDQASAMPYTRLPPPDVIDAAADLYFRYCHNQPYSLFHEASFRQKIKARTVPTHLLFALVASTVRYSSDTRFFAGVAGGRAAATVAYAQQSWKAIVVPWNGLQSDAELSVVQTILLLAIIDYTEGRTQASWIKVGLAIRLCQDFRLMVEPDTSLPPAHQEERRRVFWSFYLCDKLISCGRERPATILDDHCRLRLPCDEDVWRSDTLPDAEQRPPTLGQLTADADGGTAAGSGSVVNGGGSVRHGHSPAWSESGITTTDLSQLSPFAVTVLVTSLLGRCAQYALGEQEEQTSSGKLPPWSPRSKYSALHSAVLHLESELGLNEPVATKIARCCLKKTSQGSTSTTTPTSGEDLREEIDSHRAAPLAFSHAIFYLCQCLLYHPFLLWQRLAGVGQRTPQSFVLHTLSACHNAARALSQLMGDIRSLQTPLLTTSYDPFYGYSNMVAGVVHVLFLEAADPGVRQAAATGYAASLENLENLGVYWKSCARMRARLHDFHTATQTALAAGRPRFAHIVDPDPAALQRQQQQSPQALRLDPTDANDLMECLDYARMSTTTRRRTQNTNPSQASVAGGDASGREGSANNSSSGNNIAGGTGQNNSVLPTTNTNYNMNSAVVATGMGSTTNGRADLHSSHGYDTLPYGLGGGYGGPYGGGNAMYPPGHNGSNGDDSSSGGTGLTPLSQLPSPFFEELVNLLPFPTSRPMTPRHFDTMFEQAPQVPSQVVPARQMPKHNGDGVSSTIPATMPANMQMVNPQHPGMSPYQRTSFGGPSAPGNVLGFP</sequence>
<keyword evidence="4" id="KW-0804">Transcription</keyword>
<dbReference type="SMART" id="SM00066">
    <property type="entry name" value="GAL4"/>
    <property type="match status" value="1"/>
</dbReference>
<feature type="compositionally biased region" description="Low complexity" evidence="6">
    <location>
        <begin position="796"/>
        <end position="808"/>
    </location>
</feature>
<feature type="domain" description="Zn(2)-C6 fungal-type" evidence="7">
    <location>
        <begin position="17"/>
        <end position="47"/>
    </location>
</feature>
<feature type="region of interest" description="Disordered" evidence="6">
    <location>
        <begin position="197"/>
        <end position="220"/>
    </location>
</feature>
<feature type="compositionally biased region" description="Polar residues" evidence="6">
    <location>
        <begin position="88"/>
        <end position="100"/>
    </location>
</feature>
<evidence type="ECO:0000256" key="5">
    <source>
        <dbReference type="ARBA" id="ARBA00023242"/>
    </source>
</evidence>
<evidence type="ECO:0000259" key="7">
    <source>
        <dbReference type="PROSITE" id="PS50048"/>
    </source>
</evidence>
<dbReference type="Pfam" id="PF00172">
    <property type="entry name" value="Zn_clus"/>
    <property type="match status" value="1"/>
</dbReference>
<keyword evidence="5" id="KW-0539">Nucleus</keyword>
<proteinExistence type="predicted"/>
<feature type="region of interest" description="Disordered" evidence="6">
    <location>
        <begin position="771"/>
        <end position="825"/>
    </location>
</feature>
<gene>
    <name evidence="8" type="ORF">SEUCBS140593_009733</name>
</gene>
<dbReference type="PROSITE" id="PS50048">
    <property type="entry name" value="ZN2_CY6_FUNGAL_2"/>
    <property type="match status" value="1"/>
</dbReference>
<feature type="region of interest" description="Disordered" evidence="6">
    <location>
        <begin position="876"/>
        <end position="899"/>
    </location>
</feature>
<evidence type="ECO:0000256" key="6">
    <source>
        <dbReference type="SAM" id="MobiDB-lite"/>
    </source>
</evidence>
<feature type="region of interest" description="Disordered" evidence="6">
    <location>
        <begin position="58"/>
        <end position="108"/>
    </location>
</feature>
<dbReference type="Gene3D" id="4.10.240.10">
    <property type="entry name" value="Zn(2)-C6 fungal-type DNA-binding domain"/>
    <property type="match status" value="1"/>
</dbReference>
<keyword evidence="9" id="KW-1185">Reference proteome</keyword>
<organism evidence="8 9">
    <name type="scientific">Sporothrix eucalyptigena</name>
    <dbReference type="NCBI Taxonomy" id="1812306"/>
    <lineage>
        <taxon>Eukaryota</taxon>
        <taxon>Fungi</taxon>
        <taxon>Dikarya</taxon>
        <taxon>Ascomycota</taxon>
        <taxon>Pezizomycotina</taxon>
        <taxon>Sordariomycetes</taxon>
        <taxon>Sordariomycetidae</taxon>
        <taxon>Ophiostomatales</taxon>
        <taxon>Ophiostomataceae</taxon>
        <taxon>Sporothrix</taxon>
    </lineage>
</organism>
<dbReference type="PANTHER" id="PTHR47338:SF4">
    <property type="entry name" value="ZN(II)2CYS6 TRANSCRIPTION FACTOR (EUROFUNG)"/>
    <property type="match status" value="1"/>
</dbReference>
<evidence type="ECO:0000256" key="1">
    <source>
        <dbReference type="ARBA" id="ARBA00004123"/>
    </source>
</evidence>
<keyword evidence="2" id="KW-0479">Metal-binding</keyword>